<keyword evidence="3" id="KW-1185">Reference proteome</keyword>
<dbReference type="PANTHER" id="PTHR34205">
    <property type="entry name" value="TRANSMEMBRANE PROTEIN"/>
    <property type="match status" value="1"/>
</dbReference>
<reference evidence="2 3" key="1">
    <citation type="journal article" date="2019" name="Int. J. Syst. Evol. Microbiol.">
        <title>The Global Catalogue of Microorganisms (GCM) 10K type strain sequencing project: providing services to taxonomists for standard genome sequencing and annotation.</title>
        <authorList>
            <consortium name="The Broad Institute Genomics Platform"/>
            <consortium name="The Broad Institute Genome Sequencing Center for Infectious Disease"/>
            <person name="Wu L."/>
            <person name="Ma J."/>
        </authorList>
    </citation>
    <scope>NUCLEOTIDE SEQUENCE [LARGE SCALE GENOMIC DNA]</scope>
    <source>
        <strain evidence="2 3">JCM 15974</strain>
    </source>
</reference>
<comment type="caution">
    <text evidence="2">The sequence shown here is derived from an EMBL/GenBank/DDBJ whole genome shotgun (WGS) entry which is preliminary data.</text>
</comment>
<feature type="transmembrane region" description="Helical" evidence="1">
    <location>
        <begin position="51"/>
        <end position="69"/>
    </location>
</feature>
<dbReference type="InterPro" id="IPR009305">
    <property type="entry name" value="Mpo1-like"/>
</dbReference>
<keyword evidence="1" id="KW-0472">Membrane</keyword>
<feature type="transmembrane region" description="Helical" evidence="1">
    <location>
        <begin position="26"/>
        <end position="45"/>
    </location>
</feature>
<dbReference type="RefSeq" id="WP_343914556.1">
    <property type="nucleotide sequence ID" value="NZ_BAAAGE010000006.1"/>
</dbReference>
<keyword evidence="1" id="KW-1133">Transmembrane helix</keyword>
<dbReference type="Pfam" id="PF06127">
    <property type="entry name" value="Mpo1-like"/>
    <property type="match status" value="1"/>
</dbReference>
<organism evidence="2 3">
    <name type="scientific">Aquimarina litoralis</name>
    <dbReference type="NCBI Taxonomy" id="584605"/>
    <lineage>
        <taxon>Bacteria</taxon>
        <taxon>Pseudomonadati</taxon>
        <taxon>Bacteroidota</taxon>
        <taxon>Flavobacteriia</taxon>
        <taxon>Flavobacteriales</taxon>
        <taxon>Flavobacteriaceae</taxon>
        <taxon>Aquimarina</taxon>
    </lineage>
</organism>
<evidence type="ECO:0000256" key="1">
    <source>
        <dbReference type="SAM" id="Phobius"/>
    </source>
</evidence>
<evidence type="ECO:0000313" key="3">
    <source>
        <dbReference type="Proteomes" id="UP001501758"/>
    </source>
</evidence>
<accession>A0ABN1J9H5</accession>
<gene>
    <name evidence="2" type="ORF">GCM10009430_45670</name>
</gene>
<dbReference type="Proteomes" id="UP001501758">
    <property type="component" value="Unassembled WGS sequence"/>
</dbReference>
<protein>
    <submittedName>
        <fullName evidence="2">DUF962 domain-containing protein</fullName>
    </submittedName>
</protein>
<dbReference type="PANTHER" id="PTHR34205:SF2">
    <property type="entry name" value="DUF962 DOMAIN-CONTAINING PROTEIN"/>
    <property type="match status" value="1"/>
</dbReference>
<proteinExistence type="predicted"/>
<keyword evidence="1" id="KW-0812">Transmembrane</keyword>
<evidence type="ECO:0000313" key="2">
    <source>
        <dbReference type="EMBL" id="GAA0732454.1"/>
    </source>
</evidence>
<dbReference type="EMBL" id="BAAAGE010000006">
    <property type="protein sequence ID" value="GAA0732454.1"/>
    <property type="molecule type" value="Genomic_DNA"/>
</dbReference>
<name>A0ABN1J9H5_9FLAO</name>
<sequence length="106" mass="12798">MSDRIKTYSEFYKFYLSEHQNRTSRTLHFIGTFLVFIIIGIAIYYRWGWKWFLVPVVGYGFAWVGHAFFEKNKPATFRYPLWSLLSDFKLFFEILIGKRAFDNSKD</sequence>